<reference evidence="3" key="1">
    <citation type="journal article" date="2008" name="Nat. Genet.">
        <title>The Pristionchus pacificus genome provides a unique perspective on nematode lifestyle and parasitism.</title>
        <authorList>
            <person name="Dieterich C."/>
            <person name="Clifton S.W."/>
            <person name="Schuster L.N."/>
            <person name="Chinwalla A."/>
            <person name="Delehaunty K."/>
            <person name="Dinkelacker I."/>
            <person name="Fulton L."/>
            <person name="Fulton R."/>
            <person name="Godfrey J."/>
            <person name="Minx P."/>
            <person name="Mitreva M."/>
            <person name="Roeseler W."/>
            <person name="Tian H."/>
            <person name="Witte H."/>
            <person name="Yang S.P."/>
            <person name="Wilson R.K."/>
            <person name="Sommer R.J."/>
        </authorList>
    </citation>
    <scope>NUCLEOTIDE SEQUENCE [LARGE SCALE GENOMIC DNA]</scope>
    <source>
        <strain evidence="3">PS312</strain>
    </source>
</reference>
<accession>A0A2A6CRF0</accession>
<dbReference type="PANTHER" id="PTHR23041:SF78">
    <property type="entry name" value="E3 UBIQUITIN-PROTEIN LIGASE RNF4"/>
    <property type="match status" value="1"/>
</dbReference>
<dbReference type="AlphaFoldDB" id="A0A2A6CRF0"/>
<dbReference type="SMART" id="SM00184">
    <property type="entry name" value="RING"/>
    <property type="match status" value="1"/>
</dbReference>
<dbReference type="EnsemblMetazoa" id="PPA37725.1">
    <property type="protein sequence ID" value="PPA37725.1"/>
    <property type="gene ID" value="WBGene00276094"/>
</dbReference>
<proteinExistence type="predicted"/>
<dbReference type="InterPro" id="IPR001841">
    <property type="entry name" value="Znf_RING"/>
</dbReference>
<reference evidence="2" key="2">
    <citation type="submission" date="2022-06" db="UniProtKB">
        <authorList>
            <consortium name="EnsemblMetazoa"/>
        </authorList>
    </citation>
    <scope>IDENTIFICATION</scope>
    <source>
        <strain evidence="2">PS312</strain>
    </source>
</reference>
<feature type="compositionally biased region" description="Polar residues" evidence="1">
    <location>
        <begin position="211"/>
        <end position="221"/>
    </location>
</feature>
<dbReference type="Proteomes" id="UP000005239">
    <property type="component" value="Unassembled WGS sequence"/>
</dbReference>
<feature type="region of interest" description="Disordered" evidence="1">
    <location>
        <begin position="172"/>
        <end position="260"/>
    </location>
</feature>
<dbReference type="InterPro" id="IPR013083">
    <property type="entry name" value="Znf_RING/FYVE/PHD"/>
</dbReference>
<dbReference type="InterPro" id="IPR047134">
    <property type="entry name" value="RNF4"/>
</dbReference>
<sequence>MSIACVATHRRRTTFTEEYLRMADQSAGSGHIKSKSRNGFDVFINFTDPHRVMCGQPNSSIQYFMASRGDLNHGFPHNQTLTNFIQWQQYYICFSDGLIWTINAFTKAWNVVTVRNSDDFEWQPNSRHDFLHTEDDRMTLVKFLPNRANCERVILHEYTLFVHNDNHLNTEVHTPITSSRSGRHPSEISQSTTSSTNASHNSSFSQSHGSIDSTTPIFSTQSSPSASEPLLEPENDDISECSTGQSATALESSDKSDDKSNYLSCKICLIEYGNRARSAIVPCGHLACSNCIRQSMKENNRCPFCRKNIECTLRIYE</sequence>
<protein>
    <submittedName>
        <fullName evidence="2">Zinc finger protein</fullName>
    </submittedName>
</protein>
<dbReference type="OrthoDB" id="6105938at2759"/>
<organism evidence="2 3">
    <name type="scientific">Pristionchus pacificus</name>
    <name type="common">Parasitic nematode worm</name>
    <dbReference type="NCBI Taxonomy" id="54126"/>
    <lineage>
        <taxon>Eukaryota</taxon>
        <taxon>Metazoa</taxon>
        <taxon>Ecdysozoa</taxon>
        <taxon>Nematoda</taxon>
        <taxon>Chromadorea</taxon>
        <taxon>Rhabditida</taxon>
        <taxon>Rhabditina</taxon>
        <taxon>Diplogasteromorpha</taxon>
        <taxon>Diplogasteroidea</taxon>
        <taxon>Neodiplogasteridae</taxon>
        <taxon>Pristionchus</taxon>
    </lineage>
</organism>
<evidence type="ECO:0000313" key="2">
    <source>
        <dbReference type="EnsemblMetazoa" id="PPA37725.1"/>
    </source>
</evidence>
<feature type="compositionally biased region" description="Low complexity" evidence="1">
    <location>
        <begin position="189"/>
        <end position="210"/>
    </location>
</feature>
<dbReference type="Pfam" id="PF13639">
    <property type="entry name" value="zf-RING_2"/>
    <property type="match status" value="1"/>
</dbReference>
<dbReference type="Gene3D" id="3.30.40.10">
    <property type="entry name" value="Zinc/RING finger domain, C3HC4 (zinc finger)"/>
    <property type="match status" value="1"/>
</dbReference>
<dbReference type="PANTHER" id="PTHR23041">
    <property type="entry name" value="RING FINGER DOMAIN-CONTAINING"/>
    <property type="match status" value="1"/>
</dbReference>
<feature type="compositionally biased region" description="Polar residues" evidence="1">
    <location>
        <begin position="240"/>
        <end position="251"/>
    </location>
</feature>
<dbReference type="PROSITE" id="PS50089">
    <property type="entry name" value="ZF_RING_2"/>
    <property type="match status" value="1"/>
</dbReference>
<accession>A0A8R1US83</accession>
<gene>
    <name evidence="2" type="primary">WBGene00276094</name>
</gene>
<keyword evidence="3" id="KW-1185">Reference proteome</keyword>
<evidence type="ECO:0000256" key="1">
    <source>
        <dbReference type="SAM" id="MobiDB-lite"/>
    </source>
</evidence>
<evidence type="ECO:0000313" key="3">
    <source>
        <dbReference type="Proteomes" id="UP000005239"/>
    </source>
</evidence>
<dbReference type="SUPFAM" id="SSF57850">
    <property type="entry name" value="RING/U-box"/>
    <property type="match status" value="1"/>
</dbReference>
<name>A0A2A6CRF0_PRIPA</name>